<evidence type="ECO:0000256" key="1">
    <source>
        <dbReference type="SAM" id="Phobius"/>
    </source>
</evidence>
<evidence type="ECO:0000313" key="3">
    <source>
        <dbReference type="Proteomes" id="UP001597221"/>
    </source>
</evidence>
<dbReference type="Pfam" id="PF13789">
    <property type="entry name" value="DUF4181"/>
    <property type="match status" value="1"/>
</dbReference>
<keyword evidence="1" id="KW-1133">Transmembrane helix</keyword>
<sequence length="129" mass="15318">MVLHVGVILLTTIIINIAVKLLLRRLLSIKKERLKIFSHNYFNKLHRNIDRVVRYMSLITQIVLLYYVIFHDSFIPILFGSIIFFFILQSLIQAIFEWKYSPTPKKSILTFSEMIIWTVGFISIFRVLL</sequence>
<dbReference type="RefSeq" id="WP_379598705.1">
    <property type="nucleotide sequence ID" value="NZ_JAMBON010000019.1"/>
</dbReference>
<reference evidence="3" key="1">
    <citation type="journal article" date="2019" name="Int. J. Syst. Evol. Microbiol.">
        <title>The Global Catalogue of Microorganisms (GCM) 10K type strain sequencing project: providing services to taxonomists for standard genome sequencing and annotation.</title>
        <authorList>
            <consortium name="The Broad Institute Genomics Platform"/>
            <consortium name="The Broad Institute Genome Sequencing Center for Infectious Disease"/>
            <person name="Wu L."/>
            <person name="Ma J."/>
        </authorList>
    </citation>
    <scope>NUCLEOTIDE SEQUENCE [LARGE SCALE GENOMIC DNA]</scope>
    <source>
        <strain evidence="3">CGMCC 1.12376</strain>
    </source>
</reference>
<comment type="caution">
    <text evidence="2">The sequence shown here is derived from an EMBL/GenBank/DDBJ whole genome shotgun (WGS) entry which is preliminary data.</text>
</comment>
<dbReference type="Proteomes" id="UP001597221">
    <property type="component" value="Unassembled WGS sequence"/>
</dbReference>
<name>A0ABW4HUQ7_9BACI</name>
<dbReference type="EMBL" id="JBHUDE010000152">
    <property type="protein sequence ID" value="MFD1609281.1"/>
    <property type="molecule type" value="Genomic_DNA"/>
</dbReference>
<keyword evidence="1" id="KW-0472">Membrane</keyword>
<evidence type="ECO:0000313" key="2">
    <source>
        <dbReference type="EMBL" id="MFD1609281.1"/>
    </source>
</evidence>
<accession>A0ABW4HUQ7</accession>
<feature type="transmembrane region" description="Helical" evidence="1">
    <location>
        <begin position="6"/>
        <end position="23"/>
    </location>
</feature>
<feature type="transmembrane region" description="Helical" evidence="1">
    <location>
        <begin position="52"/>
        <end position="69"/>
    </location>
</feature>
<protein>
    <submittedName>
        <fullName evidence="2">DUF4181 domain-containing protein</fullName>
    </submittedName>
</protein>
<feature type="transmembrane region" description="Helical" evidence="1">
    <location>
        <begin position="108"/>
        <end position="128"/>
    </location>
</feature>
<dbReference type="InterPro" id="IPR025441">
    <property type="entry name" value="DUF4181"/>
</dbReference>
<proteinExistence type="predicted"/>
<keyword evidence="3" id="KW-1185">Reference proteome</keyword>
<organism evidence="2 3">
    <name type="scientific">Oceanobacillus luteolus</name>
    <dbReference type="NCBI Taxonomy" id="1274358"/>
    <lineage>
        <taxon>Bacteria</taxon>
        <taxon>Bacillati</taxon>
        <taxon>Bacillota</taxon>
        <taxon>Bacilli</taxon>
        <taxon>Bacillales</taxon>
        <taxon>Bacillaceae</taxon>
        <taxon>Oceanobacillus</taxon>
    </lineage>
</organism>
<gene>
    <name evidence="2" type="ORF">ACFSBH_16820</name>
</gene>
<keyword evidence="1" id="KW-0812">Transmembrane</keyword>
<feature type="transmembrane region" description="Helical" evidence="1">
    <location>
        <begin position="75"/>
        <end position="96"/>
    </location>
</feature>